<feature type="compositionally biased region" description="Low complexity" evidence="1">
    <location>
        <begin position="82"/>
        <end position="96"/>
    </location>
</feature>
<gene>
    <name evidence="2" type="ORF">BGW38_009106</name>
</gene>
<dbReference type="AlphaFoldDB" id="A0A9P6FIV5"/>
<accession>A0A9P6FIV5</accession>
<reference evidence="2" key="1">
    <citation type="journal article" date="2020" name="Fungal Divers.">
        <title>Resolving the Mortierellaceae phylogeny through synthesis of multi-gene phylogenetics and phylogenomics.</title>
        <authorList>
            <person name="Vandepol N."/>
            <person name="Liber J."/>
            <person name="Desiro A."/>
            <person name="Na H."/>
            <person name="Kennedy M."/>
            <person name="Barry K."/>
            <person name="Grigoriev I.V."/>
            <person name="Miller A.N."/>
            <person name="O'Donnell K."/>
            <person name="Stajich J.E."/>
            <person name="Bonito G."/>
        </authorList>
    </citation>
    <scope>NUCLEOTIDE SEQUENCE</scope>
    <source>
        <strain evidence="2">KOD1015</strain>
    </source>
</reference>
<proteinExistence type="predicted"/>
<feature type="region of interest" description="Disordered" evidence="1">
    <location>
        <begin position="265"/>
        <end position="290"/>
    </location>
</feature>
<evidence type="ECO:0000313" key="2">
    <source>
        <dbReference type="EMBL" id="KAF9558880.1"/>
    </source>
</evidence>
<keyword evidence="3" id="KW-1185">Reference proteome</keyword>
<dbReference type="EMBL" id="JAABOA010006545">
    <property type="protein sequence ID" value="KAF9558880.1"/>
    <property type="molecule type" value="Genomic_DNA"/>
</dbReference>
<feature type="non-terminal residue" evidence="2">
    <location>
        <position position="1"/>
    </location>
</feature>
<sequence length="290" mass="32846">MTEGREALWPNSVSNRERPRGTPAHKALFTTNRPIIQPKVLASVAGMSSPQVTNSRLHNPELEVMSPQPGYPVAFRQYRETSNCSPSVSTASSSRTGNQKNKHGSYLRIPDSSGSFKSSRLKNDTILDHFMSEPTKFGWQEQRQVVQQSHDALPQWYQFYEILELGNTPTPEQCKDAPPSQAALARLPFLKVTRKDSFLGHYYMAFSKEEFQCQVKDTSGVICGRLFKKHGGTRARNNHVISCHTEIYDAHRDFRAYQCMIRGTKQPEDQDDGETPATPKKSKIELLRES</sequence>
<organism evidence="2 3">
    <name type="scientific">Lunasporangiospora selenospora</name>
    <dbReference type="NCBI Taxonomy" id="979761"/>
    <lineage>
        <taxon>Eukaryota</taxon>
        <taxon>Fungi</taxon>
        <taxon>Fungi incertae sedis</taxon>
        <taxon>Mucoromycota</taxon>
        <taxon>Mortierellomycotina</taxon>
        <taxon>Mortierellomycetes</taxon>
        <taxon>Mortierellales</taxon>
        <taxon>Mortierellaceae</taxon>
        <taxon>Lunasporangiospora</taxon>
    </lineage>
</organism>
<dbReference type="OrthoDB" id="2447903at2759"/>
<evidence type="ECO:0000256" key="1">
    <source>
        <dbReference type="SAM" id="MobiDB-lite"/>
    </source>
</evidence>
<feature type="region of interest" description="Disordered" evidence="1">
    <location>
        <begin position="1"/>
        <end position="24"/>
    </location>
</feature>
<protein>
    <submittedName>
        <fullName evidence="2">Uncharacterized protein</fullName>
    </submittedName>
</protein>
<comment type="caution">
    <text evidence="2">The sequence shown here is derived from an EMBL/GenBank/DDBJ whole genome shotgun (WGS) entry which is preliminary data.</text>
</comment>
<feature type="region of interest" description="Disordered" evidence="1">
    <location>
        <begin position="82"/>
        <end position="109"/>
    </location>
</feature>
<evidence type="ECO:0000313" key="3">
    <source>
        <dbReference type="Proteomes" id="UP000780801"/>
    </source>
</evidence>
<dbReference type="Proteomes" id="UP000780801">
    <property type="component" value="Unassembled WGS sequence"/>
</dbReference>
<name>A0A9P6FIV5_9FUNG</name>